<dbReference type="EMBL" id="CP009286">
    <property type="protein sequence ID" value="AIQ64302.1"/>
    <property type="molecule type" value="Genomic_DNA"/>
</dbReference>
<keyword evidence="1" id="KW-1133">Transmembrane helix</keyword>
<dbReference type="RefSeq" id="WP_038696470.1">
    <property type="nucleotide sequence ID" value="NZ_CP009286.1"/>
</dbReference>
<dbReference type="Pfam" id="PF01728">
    <property type="entry name" value="FtsJ"/>
    <property type="match status" value="1"/>
</dbReference>
<keyword evidence="3" id="KW-0489">Methyltransferase</keyword>
<feature type="transmembrane region" description="Helical" evidence="1">
    <location>
        <begin position="292"/>
        <end position="313"/>
    </location>
</feature>
<keyword evidence="3" id="KW-0808">Transferase</keyword>
<gene>
    <name evidence="3" type="ORF">PSTEL_15615</name>
</gene>
<dbReference type="GO" id="GO:0008168">
    <property type="term" value="F:methyltransferase activity"/>
    <property type="evidence" value="ECO:0007669"/>
    <property type="project" value="UniProtKB-KW"/>
</dbReference>
<evidence type="ECO:0000259" key="2">
    <source>
        <dbReference type="Pfam" id="PF01728"/>
    </source>
</evidence>
<sequence>MNEHIPNEEQNKLQEGSGVSSRFICTANHGFAPYAQEELRRLFGSVKSTLLVPGEVFLATLHAEPEEATRRLSDNPPVFLRHIQPVQFQDEGSREALDRLAVYLSRRTELSGEVIALQARKTDDSFWTESPGELRELLQAGLEDVAAEFSVQQPVWIVSVYVTGSALYAGISRPEDNLSDWNGGAIRFRREDGQISRAKFKLMEAEKEFGIDFAAFRKGLDIGAAPGGWTSFLLERGLSVTAVDPARMHDSLGDHPALKVLRKNAGEVKFRENEFDLLVCDMSWNPKLMAKLVSGLLYSLVTGGMAVVTIKLLTKKPMALIKEITAMFENERMQIQRVKQLFHNRDEVTVYMIKY</sequence>
<organism evidence="3 4">
    <name type="scientific">Paenibacillus stellifer</name>
    <dbReference type="NCBI Taxonomy" id="169760"/>
    <lineage>
        <taxon>Bacteria</taxon>
        <taxon>Bacillati</taxon>
        <taxon>Bacillota</taxon>
        <taxon>Bacilli</taxon>
        <taxon>Bacillales</taxon>
        <taxon>Paenibacillaceae</taxon>
        <taxon>Paenibacillus</taxon>
    </lineage>
</organism>
<dbReference type="PANTHER" id="PTHR37524">
    <property type="entry name" value="RIBOSOMAL RNA LARGE SUBUNIT METHYLTRANSFERASE M"/>
    <property type="match status" value="1"/>
</dbReference>
<dbReference type="PANTHER" id="PTHR37524:SF2">
    <property type="entry name" value="RIBOSOMAL RNA METHYLTRANSFERASE FTSJ DOMAIN-CONTAINING PROTEIN"/>
    <property type="match status" value="1"/>
</dbReference>
<keyword evidence="1" id="KW-0472">Membrane</keyword>
<evidence type="ECO:0000256" key="1">
    <source>
        <dbReference type="SAM" id="Phobius"/>
    </source>
</evidence>
<keyword evidence="4" id="KW-1185">Reference proteome</keyword>
<name>A0A089LTQ8_9BACL</name>
<dbReference type="GO" id="GO:0032259">
    <property type="term" value="P:methylation"/>
    <property type="evidence" value="ECO:0007669"/>
    <property type="project" value="UniProtKB-KW"/>
</dbReference>
<keyword evidence="1" id="KW-0812">Transmembrane</keyword>
<protein>
    <submittedName>
        <fullName evidence="3">SAM-dependent methyltransferase</fullName>
    </submittedName>
</protein>
<proteinExistence type="predicted"/>
<dbReference type="CDD" id="cd02440">
    <property type="entry name" value="AdoMet_MTases"/>
    <property type="match status" value="1"/>
</dbReference>
<reference evidence="3 4" key="1">
    <citation type="submission" date="2014-08" db="EMBL/GenBank/DDBJ databases">
        <title>Comparative genomics of the Paenibacillus odorifer group.</title>
        <authorList>
            <person name="den Bakker H.C."/>
            <person name="Tsai Y.-C."/>
            <person name="Martin N."/>
            <person name="Korlach J."/>
            <person name="Wiedmann M."/>
        </authorList>
    </citation>
    <scope>NUCLEOTIDE SEQUENCE [LARGE SCALE GENOMIC DNA]</scope>
    <source>
        <strain evidence="3 4">DSM 14472</strain>
    </source>
</reference>
<dbReference type="InterPro" id="IPR029063">
    <property type="entry name" value="SAM-dependent_MTases_sf"/>
</dbReference>
<feature type="domain" description="Ribosomal RNA methyltransferase FtsJ" evidence="2">
    <location>
        <begin position="196"/>
        <end position="342"/>
    </location>
</feature>
<dbReference type="KEGG" id="pste:PSTEL_15615"/>
<dbReference type="InterPro" id="IPR002877">
    <property type="entry name" value="RNA_MeTrfase_FtsJ_dom"/>
</dbReference>
<dbReference type="Proteomes" id="UP000029507">
    <property type="component" value="Chromosome"/>
</dbReference>
<dbReference type="STRING" id="169760.PSTEL_15615"/>
<evidence type="ECO:0000313" key="4">
    <source>
        <dbReference type="Proteomes" id="UP000029507"/>
    </source>
</evidence>
<accession>A0A089LTQ8</accession>
<evidence type="ECO:0000313" key="3">
    <source>
        <dbReference type="EMBL" id="AIQ64302.1"/>
    </source>
</evidence>
<dbReference type="Gene3D" id="3.40.50.150">
    <property type="entry name" value="Vaccinia Virus protein VP39"/>
    <property type="match status" value="1"/>
</dbReference>
<dbReference type="SUPFAM" id="SSF53335">
    <property type="entry name" value="S-adenosyl-L-methionine-dependent methyltransferases"/>
    <property type="match status" value="1"/>
</dbReference>
<dbReference type="AlphaFoldDB" id="A0A089LTQ8"/>
<dbReference type="HOGENOM" id="CLU_047822_0_0_9"/>